<dbReference type="InterPro" id="IPR004274">
    <property type="entry name" value="FCP1_dom"/>
</dbReference>
<dbReference type="NCBIfam" id="TIGR02251">
    <property type="entry name" value="HIF-SF_euk"/>
    <property type="match status" value="1"/>
</dbReference>
<dbReference type="AlphaFoldDB" id="A0DZ96"/>
<dbReference type="OMA" id="RNNQTEN"/>
<organism evidence="2 3">
    <name type="scientific">Paramecium tetraurelia</name>
    <dbReference type="NCBI Taxonomy" id="5888"/>
    <lineage>
        <taxon>Eukaryota</taxon>
        <taxon>Sar</taxon>
        <taxon>Alveolata</taxon>
        <taxon>Ciliophora</taxon>
        <taxon>Intramacronucleata</taxon>
        <taxon>Oligohymenophorea</taxon>
        <taxon>Peniculida</taxon>
        <taxon>Parameciidae</taxon>
        <taxon>Paramecium</taxon>
    </lineage>
</organism>
<protein>
    <recommendedName>
        <fullName evidence="1">FCP1 homology domain-containing protein</fullName>
    </recommendedName>
</protein>
<evidence type="ECO:0000259" key="1">
    <source>
        <dbReference type="PROSITE" id="PS50969"/>
    </source>
</evidence>
<dbReference type="Pfam" id="PF03031">
    <property type="entry name" value="NIF"/>
    <property type="match status" value="1"/>
</dbReference>
<feature type="domain" description="FCP1 homology" evidence="1">
    <location>
        <begin position="194"/>
        <end position="355"/>
    </location>
</feature>
<reference evidence="2 3" key="1">
    <citation type="journal article" date="2006" name="Nature">
        <title>Global trends of whole-genome duplications revealed by the ciliate Paramecium tetraurelia.</title>
        <authorList>
            <consortium name="Genoscope"/>
            <person name="Aury J.-M."/>
            <person name="Jaillon O."/>
            <person name="Duret L."/>
            <person name="Noel B."/>
            <person name="Jubin C."/>
            <person name="Porcel B.M."/>
            <person name="Segurens B."/>
            <person name="Daubin V."/>
            <person name="Anthouard V."/>
            <person name="Aiach N."/>
            <person name="Arnaiz O."/>
            <person name="Billaut A."/>
            <person name="Beisson J."/>
            <person name="Blanc I."/>
            <person name="Bouhouche K."/>
            <person name="Camara F."/>
            <person name="Duharcourt S."/>
            <person name="Guigo R."/>
            <person name="Gogendeau D."/>
            <person name="Katinka M."/>
            <person name="Keller A.-M."/>
            <person name="Kissmehl R."/>
            <person name="Klotz C."/>
            <person name="Koll F."/>
            <person name="Le Moue A."/>
            <person name="Lepere C."/>
            <person name="Malinsky S."/>
            <person name="Nowacki M."/>
            <person name="Nowak J.K."/>
            <person name="Plattner H."/>
            <person name="Poulain J."/>
            <person name="Ruiz F."/>
            <person name="Serrano V."/>
            <person name="Zagulski M."/>
            <person name="Dessen P."/>
            <person name="Betermier M."/>
            <person name="Weissenbach J."/>
            <person name="Scarpelli C."/>
            <person name="Schachter V."/>
            <person name="Sperling L."/>
            <person name="Meyer E."/>
            <person name="Cohen J."/>
            <person name="Wincker P."/>
        </authorList>
    </citation>
    <scope>NUCLEOTIDE SEQUENCE [LARGE SCALE GENOMIC DNA]</scope>
    <source>
        <strain evidence="2 3">Stock d4-2</strain>
    </source>
</reference>
<dbReference type="RefSeq" id="XP_001455760.1">
    <property type="nucleotide sequence ID" value="XM_001455723.1"/>
</dbReference>
<name>A0DZ96_PARTE</name>
<dbReference type="FunFam" id="3.40.50.1000:FF:000459">
    <property type="entry name" value="Uncharacterized protein"/>
    <property type="match status" value="1"/>
</dbReference>
<dbReference type="InterPro" id="IPR023214">
    <property type="entry name" value="HAD_sf"/>
</dbReference>
<evidence type="ECO:0000313" key="3">
    <source>
        <dbReference type="Proteomes" id="UP000000600"/>
    </source>
</evidence>
<dbReference type="GO" id="GO:0004721">
    <property type="term" value="F:phosphoprotein phosphatase activity"/>
    <property type="evidence" value="ECO:0000318"/>
    <property type="project" value="GO_Central"/>
</dbReference>
<dbReference type="OrthoDB" id="277011at2759"/>
<dbReference type="Proteomes" id="UP000000600">
    <property type="component" value="Unassembled WGS sequence"/>
</dbReference>
<dbReference type="STRING" id="5888.A0DZ96"/>
<proteinExistence type="predicted"/>
<dbReference type="InterPro" id="IPR050365">
    <property type="entry name" value="TIM50"/>
</dbReference>
<dbReference type="InParanoid" id="A0DZ96"/>
<dbReference type="PANTHER" id="PTHR12210">
    <property type="entry name" value="DULLARD PROTEIN PHOSPHATASE"/>
    <property type="match status" value="1"/>
</dbReference>
<dbReference type="eggNOG" id="KOG1605">
    <property type="taxonomic scope" value="Eukaryota"/>
</dbReference>
<dbReference type="SMART" id="SM00577">
    <property type="entry name" value="CPDc"/>
    <property type="match status" value="1"/>
</dbReference>
<keyword evidence="3" id="KW-1185">Reference proteome</keyword>
<dbReference type="CDD" id="cd07521">
    <property type="entry name" value="HAD_FCP1-like"/>
    <property type="match status" value="1"/>
</dbReference>
<dbReference type="Gene3D" id="3.40.50.1000">
    <property type="entry name" value="HAD superfamily/HAD-like"/>
    <property type="match status" value="1"/>
</dbReference>
<evidence type="ECO:0000313" key="2">
    <source>
        <dbReference type="EMBL" id="CAK88363.1"/>
    </source>
</evidence>
<sequence>MRGHQKSSPNLKFLQPQLTARQPKRTDSINLRYDILKTQRNNQTENSMSIDKIYQVTPSRVLTLKNVSRVLKQNFIQKTEPNETFEKQNIPDNQRVLSRKQTAPKLIYRPITKQNSDAFSIKDSPRIVQNTSMHDTNSIYYISDVVTAFESKDNYFNRLFKDHFQSSFMSFKQCANSKIIYRPKPVIIPKDPKDNNKKYTVLLDLDETMVHCTLDLKLPCDKKLIIKLSQDETFQVGVSVRPGLQAMLELLEPNFEIIVFTASHGSYAKRIVEYIDPKRIISRVLSREHCCFSDQGQYVKDLSIIKNRPLSKTVLVDNSAISYFFQLDNGIPIVPFYDNKLDKQLLFLAKYLNGMVGTDDIREYNQKNLKTFLLAKLQTWEQVLDMYKAHHNSRKN</sequence>
<accession>A0DZ96</accession>
<dbReference type="GeneID" id="5041545"/>
<gene>
    <name evidence="2" type="ORF">GSPATT00003332001</name>
</gene>
<dbReference type="SUPFAM" id="SSF56784">
    <property type="entry name" value="HAD-like"/>
    <property type="match status" value="1"/>
</dbReference>
<dbReference type="EMBL" id="CT868649">
    <property type="protein sequence ID" value="CAK88363.1"/>
    <property type="molecule type" value="Genomic_DNA"/>
</dbReference>
<dbReference type="HOGENOM" id="CLU_697303_0_0_1"/>
<dbReference type="KEGG" id="ptm:GSPATT00003332001"/>
<dbReference type="InterPro" id="IPR036412">
    <property type="entry name" value="HAD-like_sf"/>
</dbReference>
<dbReference type="InterPro" id="IPR011948">
    <property type="entry name" value="Dullard_phosphatase"/>
</dbReference>
<dbReference type="PROSITE" id="PS50969">
    <property type="entry name" value="FCP1"/>
    <property type="match status" value="1"/>
</dbReference>